<evidence type="ECO:0000313" key="10">
    <source>
        <dbReference type="EMBL" id="ARP93566.1"/>
    </source>
</evidence>
<evidence type="ECO:0000256" key="4">
    <source>
        <dbReference type="ARBA" id="ARBA00023136"/>
    </source>
</evidence>
<keyword evidence="11" id="KW-1185">Reference proteome</keyword>
<evidence type="ECO:0000259" key="9">
    <source>
        <dbReference type="Pfam" id="PF01514"/>
    </source>
</evidence>
<evidence type="ECO:0000256" key="1">
    <source>
        <dbReference type="ARBA" id="ARBA00004459"/>
    </source>
</evidence>
<comment type="subcellular location">
    <subcellularLocation>
        <location evidence="1">Cell outer membrane</location>
        <topology evidence="1">Lipid-anchor</topology>
    </subcellularLocation>
</comment>
<proteinExistence type="inferred from homology"/>
<evidence type="ECO:0000256" key="8">
    <source>
        <dbReference type="RuleBase" id="RU364102"/>
    </source>
</evidence>
<dbReference type="PRINTS" id="PR01338">
    <property type="entry name" value="TYPE3OMKPROT"/>
</dbReference>
<evidence type="ECO:0000256" key="3">
    <source>
        <dbReference type="ARBA" id="ARBA00022729"/>
    </source>
</evidence>
<evidence type="ECO:0000256" key="5">
    <source>
        <dbReference type="ARBA" id="ARBA00023139"/>
    </source>
</evidence>
<dbReference type="InterPro" id="IPR043427">
    <property type="entry name" value="YscJ/FliF"/>
</dbReference>
<dbReference type="GO" id="GO:0009306">
    <property type="term" value="P:protein secretion"/>
    <property type="evidence" value="ECO:0007669"/>
    <property type="project" value="InterPro"/>
</dbReference>
<dbReference type="Gene3D" id="3.30.300.30">
    <property type="match status" value="1"/>
</dbReference>
<reference evidence="10 11" key="1">
    <citation type="submission" date="2017-05" db="EMBL/GenBank/DDBJ databases">
        <title>Complete and WGS of Bordetella genogroups.</title>
        <authorList>
            <person name="Spilker T."/>
            <person name="LiPuma J."/>
        </authorList>
    </citation>
    <scope>NUCLEOTIDE SEQUENCE [LARGE SCALE GENOMIC DNA]</scope>
    <source>
        <strain evidence="10 11">AU7206</strain>
    </source>
</reference>
<dbReference type="Pfam" id="PF01514">
    <property type="entry name" value="YscJ_FliF"/>
    <property type="match status" value="1"/>
</dbReference>
<comment type="similarity">
    <text evidence="2 8">Belongs to the YscJ lipoprotein family.</text>
</comment>
<name>A0A1W6Z843_9BORD</name>
<dbReference type="AlphaFoldDB" id="A0A1W6Z843"/>
<dbReference type="STRING" id="463040.CAL15_03715"/>
<evidence type="ECO:0000256" key="6">
    <source>
        <dbReference type="ARBA" id="ARBA00023237"/>
    </source>
</evidence>
<keyword evidence="8" id="KW-0812">Transmembrane</keyword>
<accession>A0A1W6Z843</accession>
<dbReference type="Proteomes" id="UP000194161">
    <property type="component" value="Chromosome"/>
</dbReference>
<keyword evidence="3 8" id="KW-0732">Signal</keyword>
<dbReference type="EMBL" id="CP021111">
    <property type="protein sequence ID" value="ARP93566.1"/>
    <property type="molecule type" value="Genomic_DNA"/>
</dbReference>
<gene>
    <name evidence="10" type="ORF">CAL15_03715</name>
</gene>
<dbReference type="PANTHER" id="PTHR30046:SF2">
    <property type="entry name" value="YOP PROTEINS TRANSLOCATION LIPOPROTEIN J"/>
    <property type="match status" value="1"/>
</dbReference>
<keyword evidence="7 8" id="KW-0449">Lipoprotein</keyword>
<dbReference type="InterPro" id="IPR003282">
    <property type="entry name" value="T3SS_SctJ"/>
</dbReference>
<dbReference type="InterPro" id="IPR045851">
    <property type="entry name" value="AMP-bd_C_sf"/>
</dbReference>
<feature type="domain" description="Flagellar M-ring N-terminal" evidence="9">
    <location>
        <begin position="39"/>
        <end position="203"/>
    </location>
</feature>
<evidence type="ECO:0000256" key="7">
    <source>
        <dbReference type="ARBA" id="ARBA00023288"/>
    </source>
</evidence>
<feature type="transmembrane region" description="Helical" evidence="8">
    <location>
        <begin position="236"/>
        <end position="259"/>
    </location>
</feature>
<dbReference type="KEGG" id="bgm:CAL15_03715"/>
<sequence length="286" mass="30312">MHALSFHIPMGTSFLPSWRTLRLALAALLIALLAACGSRVTLFSASTESEANELLSTLLDAGIHAEKATTKEGVSISVDGAQVARALDILRAKGLPRERFDGMGQIFRKEGLVSSPLEERARYIYALSQELTNTLSQMDGVLAARVHVVLPERGGVGEVTTPSTAAVFIKHQTGYNLDTLQPQIRKLVTHAIPGLTEDRVSIALVSAQPSANAGQAGPTLASVLGLQVDSGSATALSVLLGFLILLVVLLAAAVGWLVWLNGLPFGPRQAQPRQRREPNSVEGQSA</sequence>
<dbReference type="GO" id="GO:0009279">
    <property type="term" value="C:cell outer membrane"/>
    <property type="evidence" value="ECO:0007669"/>
    <property type="project" value="UniProtKB-SubCell"/>
</dbReference>
<evidence type="ECO:0000313" key="11">
    <source>
        <dbReference type="Proteomes" id="UP000194161"/>
    </source>
</evidence>
<keyword evidence="6 8" id="KW-0998">Cell outer membrane</keyword>
<dbReference type="Gene3D" id="3.30.70.1530">
    <property type="entry name" value="Hypothetical protein rpa1041"/>
    <property type="match status" value="1"/>
</dbReference>
<evidence type="ECO:0000256" key="2">
    <source>
        <dbReference type="ARBA" id="ARBA00009509"/>
    </source>
</evidence>
<dbReference type="NCBIfam" id="TIGR02544">
    <property type="entry name" value="III_secr_YscJ"/>
    <property type="match status" value="1"/>
</dbReference>
<dbReference type="InterPro" id="IPR006182">
    <property type="entry name" value="FliF_N_dom"/>
</dbReference>
<dbReference type="PANTHER" id="PTHR30046">
    <property type="entry name" value="FLAGELLAR M-RING PROTEIN"/>
    <property type="match status" value="1"/>
</dbReference>
<organism evidence="10 11">
    <name type="scientific">Bordetella genomosp. 13</name>
    <dbReference type="NCBI Taxonomy" id="463040"/>
    <lineage>
        <taxon>Bacteria</taxon>
        <taxon>Pseudomonadati</taxon>
        <taxon>Pseudomonadota</taxon>
        <taxon>Betaproteobacteria</taxon>
        <taxon>Burkholderiales</taxon>
        <taxon>Alcaligenaceae</taxon>
        <taxon>Bordetella</taxon>
    </lineage>
</organism>
<protein>
    <recommendedName>
        <fullName evidence="8">Lipoprotein</fullName>
    </recommendedName>
</protein>
<keyword evidence="5 8" id="KW-0564">Palmitate</keyword>
<keyword evidence="8" id="KW-1133">Transmembrane helix</keyword>
<keyword evidence="4 8" id="KW-0472">Membrane</keyword>